<evidence type="ECO:0000259" key="13">
    <source>
        <dbReference type="Pfam" id="PF01435"/>
    </source>
</evidence>
<sequence length="531" mass="59285">MALLRGWEGAIAAALVIFLGVLLFGFSSALWSVVLSYGYGLRPVSLNELREYSPDAVALMDTLPWSWWQPRPQLRCIITTAPLIFSYGRWQRRVVVSEGLLRTATSEELAALLAVELAQLRQGLNTLMAPLVLALQCPYAVYDRLSRWGDRWAPPYGQGWGRRWGAITLYACCALLSQGSYLVFRGLEMLLFWTNQLRQYYSDRQGAAMAGNPNTLVLAWLRLMHATAQTVSTQGSIGGALESLRLLLPLNPTQAALWGDQPLDWGAIARWDGDHPLRHWFRCTSSHRPLGLRLRALMSYSRRWQLPCLLLVSPQPLPPLQRGWLQLTPLWGAIAGGLLALLLSGIGHFAVRVGRVGAALWWLTDWQTLGLGLSSIGVGLGLFLRINAYYPPLGDRPEPATLGQLLHRSLALPLDSTPVRLEGRLCAVTGLRNGLGQHLWLQTANGLWLLRCYKSWGAAWPIVQPQLLKQLQNRSVVVEGWFRRGTIPTVEVATWQCPDLKQTQQWGAPYWAVGVATLWVLYGLITILGWL</sequence>
<dbReference type="PANTHER" id="PTHR43221:SF1">
    <property type="entry name" value="PROTEASE HTPX"/>
    <property type="match status" value="1"/>
</dbReference>
<evidence type="ECO:0000256" key="7">
    <source>
        <dbReference type="ARBA" id="ARBA00022801"/>
    </source>
</evidence>
<keyword evidence="11 12" id="KW-0472">Membrane</keyword>
<proteinExistence type="predicted"/>
<evidence type="ECO:0000256" key="5">
    <source>
        <dbReference type="ARBA" id="ARBA00022692"/>
    </source>
</evidence>
<evidence type="ECO:0000256" key="10">
    <source>
        <dbReference type="ARBA" id="ARBA00023049"/>
    </source>
</evidence>
<dbReference type="Gene3D" id="3.30.2010.10">
    <property type="entry name" value="Metalloproteases ('zincins'), catalytic domain"/>
    <property type="match status" value="1"/>
</dbReference>
<keyword evidence="9 12" id="KW-1133">Transmembrane helix</keyword>
<accession>A0A2D2Q2C5</accession>
<dbReference type="InterPro" id="IPR050083">
    <property type="entry name" value="HtpX_protease"/>
</dbReference>
<evidence type="ECO:0000256" key="12">
    <source>
        <dbReference type="SAM" id="Phobius"/>
    </source>
</evidence>
<dbReference type="RefSeq" id="WP_198405952.1">
    <property type="nucleotide sequence ID" value="NZ_CP018092.1"/>
</dbReference>
<reference evidence="15" key="2">
    <citation type="journal article" date="2022" name="Front. Microbiol.">
        <title>Comparative Genomic Analysis Revealed Distinct Molecular Components and Organization of CO2-Concentrating Mechanism in Thermophilic Cyanobacteria.</title>
        <authorList>
            <person name="Tang J."/>
            <person name="Zhou H."/>
            <person name="Yao D."/>
            <person name="Riaz S."/>
            <person name="You D."/>
            <person name="Klepacz-Smolka A."/>
            <person name="Daroch M."/>
        </authorList>
    </citation>
    <scope>NUCLEOTIDE SEQUENCE [LARGE SCALE GENOMIC DNA]</scope>
    <source>
        <strain evidence="15">PCC 6715</strain>
    </source>
</reference>
<dbReference type="AlphaFoldDB" id="A0A2D2Q2C5"/>
<dbReference type="EMBL" id="CP018092">
    <property type="protein sequence ID" value="ATS18682.1"/>
    <property type="molecule type" value="Genomic_DNA"/>
</dbReference>
<comment type="subcellular location">
    <subcellularLocation>
        <location evidence="2">Cell membrane</location>
        <topology evidence="2">Multi-pass membrane protein</topology>
    </subcellularLocation>
</comment>
<feature type="transmembrane region" description="Helical" evidence="12">
    <location>
        <begin position="12"/>
        <end position="39"/>
    </location>
</feature>
<feature type="transmembrane region" description="Helical" evidence="12">
    <location>
        <begin position="510"/>
        <end position="530"/>
    </location>
</feature>
<keyword evidence="6" id="KW-0479">Metal-binding</keyword>
<gene>
    <name evidence="14" type="ORF">BRW62_07855</name>
</gene>
<reference evidence="14 15" key="1">
    <citation type="submission" date="2016-11" db="EMBL/GenBank/DDBJ databases">
        <title>Complete genome sequence of thermophilic cyanobacteria strain Synechococcus sp. PCC6715.</title>
        <authorList>
            <person name="Tang J."/>
            <person name="Daroch M."/>
            <person name="Liang Y."/>
            <person name="Jiang D."/>
            <person name="Shah M."/>
        </authorList>
    </citation>
    <scope>NUCLEOTIDE SEQUENCE [LARGE SCALE GENOMIC DNA]</scope>
    <source>
        <strain evidence="14 15">PCC 6715</strain>
    </source>
</reference>
<dbReference type="Proteomes" id="UP000231057">
    <property type="component" value="Chromosome"/>
</dbReference>
<evidence type="ECO:0000256" key="2">
    <source>
        <dbReference type="ARBA" id="ARBA00004651"/>
    </source>
</evidence>
<dbReference type="GO" id="GO:0046872">
    <property type="term" value="F:metal ion binding"/>
    <property type="evidence" value="ECO:0007669"/>
    <property type="project" value="UniProtKB-KW"/>
</dbReference>
<evidence type="ECO:0000256" key="1">
    <source>
        <dbReference type="ARBA" id="ARBA00001947"/>
    </source>
</evidence>
<dbReference type="InterPro" id="IPR001915">
    <property type="entry name" value="Peptidase_M48"/>
</dbReference>
<evidence type="ECO:0000256" key="11">
    <source>
        <dbReference type="ARBA" id="ARBA00023136"/>
    </source>
</evidence>
<dbReference type="GO" id="GO:0005886">
    <property type="term" value="C:plasma membrane"/>
    <property type="evidence" value="ECO:0007669"/>
    <property type="project" value="UniProtKB-SubCell"/>
</dbReference>
<evidence type="ECO:0000256" key="8">
    <source>
        <dbReference type="ARBA" id="ARBA00022833"/>
    </source>
</evidence>
<dbReference type="GO" id="GO:0006508">
    <property type="term" value="P:proteolysis"/>
    <property type="evidence" value="ECO:0007669"/>
    <property type="project" value="UniProtKB-KW"/>
</dbReference>
<keyword evidence="15" id="KW-1185">Reference proteome</keyword>
<evidence type="ECO:0000256" key="6">
    <source>
        <dbReference type="ARBA" id="ARBA00022723"/>
    </source>
</evidence>
<feature type="transmembrane region" description="Helical" evidence="12">
    <location>
        <begin position="330"/>
        <end position="351"/>
    </location>
</feature>
<protein>
    <recommendedName>
        <fullName evidence="13">Peptidase M48 domain-containing protein</fullName>
    </recommendedName>
</protein>
<keyword evidence="5 12" id="KW-0812">Transmembrane</keyword>
<feature type="transmembrane region" description="Helical" evidence="12">
    <location>
        <begin position="371"/>
        <end position="390"/>
    </location>
</feature>
<keyword evidence="7" id="KW-0378">Hydrolase</keyword>
<organism evidence="14 15">
    <name type="scientific">Parathermosynechococcus lividus PCC 6715</name>
    <dbReference type="NCBI Taxonomy" id="1917166"/>
    <lineage>
        <taxon>Bacteria</taxon>
        <taxon>Bacillati</taxon>
        <taxon>Cyanobacteriota</taxon>
        <taxon>Cyanophyceae</taxon>
        <taxon>Acaryochloridales</taxon>
        <taxon>Thermosynechococcaceae</taxon>
        <taxon>Parathermosynechococcus</taxon>
    </lineage>
</organism>
<evidence type="ECO:0000313" key="15">
    <source>
        <dbReference type="Proteomes" id="UP000231057"/>
    </source>
</evidence>
<keyword evidence="8" id="KW-0862">Zinc</keyword>
<feature type="domain" description="Peptidase M48" evidence="13">
    <location>
        <begin position="85"/>
        <end position="297"/>
    </location>
</feature>
<keyword evidence="3" id="KW-1003">Cell membrane</keyword>
<evidence type="ECO:0000256" key="3">
    <source>
        <dbReference type="ARBA" id="ARBA00022475"/>
    </source>
</evidence>
<name>A0A2D2Q2C5_PARLV</name>
<dbReference type="PANTHER" id="PTHR43221">
    <property type="entry name" value="PROTEASE HTPX"/>
    <property type="match status" value="1"/>
</dbReference>
<comment type="cofactor">
    <cofactor evidence="1">
        <name>Zn(2+)</name>
        <dbReference type="ChEBI" id="CHEBI:29105"/>
    </cofactor>
</comment>
<dbReference type="KEGG" id="slw:BRW62_07855"/>
<dbReference type="GO" id="GO:0004222">
    <property type="term" value="F:metalloendopeptidase activity"/>
    <property type="evidence" value="ECO:0007669"/>
    <property type="project" value="InterPro"/>
</dbReference>
<evidence type="ECO:0000256" key="9">
    <source>
        <dbReference type="ARBA" id="ARBA00022989"/>
    </source>
</evidence>
<keyword evidence="10" id="KW-0482">Metalloprotease</keyword>
<evidence type="ECO:0000313" key="14">
    <source>
        <dbReference type="EMBL" id="ATS18682.1"/>
    </source>
</evidence>
<evidence type="ECO:0000256" key="4">
    <source>
        <dbReference type="ARBA" id="ARBA00022670"/>
    </source>
</evidence>
<keyword evidence="4" id="KW-0645">Protease</keyword>
<dbReference type="Pfam" id="PF01435">
    <property type="entry name" value="Peptidase_M48"/>
    <property type="match status" value="1"/>
</dbReference>